<name>A0A6N6JLU6_9RHOB</name>
<accession>A0A6N6JLU6</accession>
<evidence type="ECO:0000313" key="2">
    <source>
        <dbReference type="Proteomes" id="UP000436822"/>
    </source>
</evidence>
<organism evidence="1 2">
    <name type="scientific">Litoreibacter roseus</name>
    <dbReference type="NCBI Taxonomy" id="2601869"/>
    <lineage>
        <taxon>Bacteria</taxon>
        <taxon>Pseudomonadati</taxon>
        <taxon>Pseudomonadota</taxon>
        <taxon>Alphaproteobacteria</taxon>
        <taxon>Rhodobacterales</taxon>
        <taxon>Roseobacteraceae</taxon>
        <taxon>Litoreibacter</taxon>
    </lineage>
</organism>
<dbReference type="EMBL" id="BLJE01000010">
    <property type="protein sequence ID" value="GFE67281.1"/>
    <property type="molecule type" value="Genomic_DNA"/>
</dbReference>
<gene>
    <name evidence="1" type="ORF">KIN_43550</name>
</gene>
<comment type="caution">
    <text evidence="1">The sequence shown here is derived from an EMBL/GenBank/DDBJ whole genome shotgun (WGS) entry which is preliminary data.</text>
</comment>
<sequence>MKDRLTRAVPIREGYILRDSEEVSVWLDHEWNTGLQTRSWLVDPEMLGNTEVQEREIMGIMYGIWSP</sequence>
<dbReference type="RefSeq" id="WP_159811097.1">
    <property type="nucleotide sequence ID" value="NZ_BLJE01000010.1"/>
</dbReference>
<dbReference type="AlphaFoldDB" id="A0A6N6JLU6"/>
<keyword evidence="2" id="KW-1185">Reference proteome</keyword>
<dbReference type="OrthoDB" id="2986852at2"/>
<protein>
    <submittedName>
        <fullName evidence="1">Uncharacterized protein</fullName>
    </submittedName>
</protein>
<dbReference type="Proteomes" id="UP000436822">
    <property type="component" value="Unassembled WGS sequence"/>
</dbReference>
<reference evidence="1 2" key="1">
    <citation type="submission" date="2019-12" db="EMBL/GenBank/DDBJ databases">
        <title>Litoreibacter badius sp. nov., a novel bacteriochlorophyll a-containing bacterium in the genus Litoreibacter.</title>
        <authorList>
            <person name="Kanamuro M."/>
            <person name="Takabe Y."/>
            <person name="Mori K."/>
            <person name="Takaichi S."/>
            <person name="Hanada S."/>
        </authorList>
    </citation>
    <scope>NUCLEOTIDE SEQUENCE [LARGE SCALE GENOMIC DNA]</scope>
    <source>
        <strain evidence="1 2">K6</strain>
    </source>
</reference>
<proteinExistence type="predicted"/>
<evidence type="ECO:0000313" key="1">
    <source>
        <dbReference type="EMBL" id="GFE67281.1"/>
    </source>
</evidence>